<dbReference type="PANTHER" id="PTHR21467:SF0">
    <property type="entry name" value="SERINE_THREONINE-PROTEIN PHOSPHATASE 4 REGULATORY SUBUNIT 4"/>
    <property type="match status" value="1"/>
</dbReference>
<protein>
    <submittedName>
        <fullName evidence="4">Serine/threonine-protein phosphatase 4 regulatory subunit 4</fullName>
    </submittedName>
</protein>
<feature type="region of interest" description="Disordered" evidence="2">
    <location>
        <begin position="1"/>
        <end position="31"/>
    </location>
</feature>
<evidence type="ECO:0000313" key="4">
    <source>
        <dbReference type="WBParaSite" id="nRc.2.0.1.t25701-RA"/>
    </source>
</evidence>
<dbReference type="InterPro" id="IPR021133">
    <property type="entry name" value="HEAT_type_2"/>
</dbReference>
<dbReference type="GO" id="GO:0005829">
    <property type="term" value="C:cytosol"/>
    <property type="evidence" value="ECO:0007669"/>
    <property type="project" value="TreeGrafter"/>
</dbReference>
<feature type="compositionally biased region" description="Low complexity" evidence="2">
    <location>
        <begin position="1054"/>
        <end position="1068"/>
    </location>
</feature>
<feature type="repeat" description="HEAT" evidence="1">
    <location>
        <begin position="475"/>
        <end position="511"/>
    </location>
</feature>
<dbReference type="WBParaSite" id="nRc.2.0.1.t25701-RA">
    <property type="protein sequence ID" value="nRc.2.0.1.t25701-RA"/>
    <property type="gene ID" value="nRc.2.0.1.g25701"/>
</dbReference>
<dbReference type="Proteomes" id="UP000887565">
    <property type="component" value="Unplaced"/>
</dbReference>
<proteinExistence type="predicted"/>
<evidence type="ECO:0000313" key="3">
    <source>
        <dbReference type="Proteomes" id="UP000887565"/>
    </source>
</evidence>
<dbReference type="PANTHER" id="PTHR21467">
    <property type="entry name" value="PROTEIN PHOSPHATASE 4 REGULATORY SUBUNIT 4 PPP4R4"/>
    <property type="match status" value="1"/>
</dbReference>
<keyword evidence="3" id="KW-1185">Reference proteome</keyword>
<evidence type="ECO:0000256" key="1">
    <source>
        <dbReference type="PROSITE-ProRule" id="PRU00103"/>
    </source>
</evidence>
<name>A0A915JHX2_ROMCU</name>
<feature type="repeat" description="HEAT" evidence="1">
    <location>
        <begin position="328"/>
        <end position="365"/>
    </location>
</feature>
<feature type="compositionally biased region" description="Polar residues" evidence="2">
    <location>
        <begin position="1023"/>
        <end position="1048"/>
    </location>
</feature>
<dbReference type="SUPFAM" id="SSF48371">
    <property type="entry name" value="ARM repeat"/>
    <property type="match status" value="1"/>
</dbReference>
<feature type="compositionally biased region" description="Basic and acidic residues" evidence="2">
    <location>
        <begin position="1001"/>
        <end position="1010"/>
    </location>
</feature>
<organism evidence="3 4">
    <name type="scientific">Romanomermis culicivorax</name>
    <name type="common">Nematode worm</name>
    <dbReference type="NCBI Taxonomy" id="13658"/>
    <lineage>
        <taxon>Eukaryota</taxon>
        <taxon>Metazoa</taxon>
        <taxon>Ecdysozoa</taxon>
        <taxon>Nematoda</taxon>
        <taxon>Enoplea</taxon>
        <taxon>Dorylaimia</taxon>
        <taxon>Mermithida</taxon>
        <taxon>Mermithoidea</taxon>
        <taxon>Mermithidae</taxon>
        <taxon>Romanomermis</taxon>
    </lineage>
</organism>
<dbReference type="Gene3D" id="1.25.10.10">
    <property type="entry name" value="Leucine-rich Repeat Variant"/>
    <property type="match status" value="1"/>
</dbReference>
<dbReference type="InterPro" id="IPR039918">
    <property type="entry name" value="PPP4R4"/>
</dbReference>
<reference evidence="4" key="1">
    <citation type="submission" date="2022-11" db="UniProtKB">
        <authorList>
            <consortium name="WormBaseParasite"/>
        </authorList>
    </citation>
    <scope>IDENTIFICATION</scope>
</reference>
<dbReference type="PROSITE" id="PS50077">
    <property type="entry name" value="HEAT_REPEAT"/>
    <property type="match status" value="2"/>
</dbReference>
<dbReference type="GO" id="GO:0019888">
    <property type="term" value="F:protein phosphatase regulator activity"/>
    <property type="evidence" value="ECO:0007669"/>
    <property type="project" value="TreeGrafter"/>
</dbReference>
<feature type="region of interest" description="Disordered" evidence="2">
    <location>
        <begin position="1022"/>
        <end position="1075"/>
    </location>
</feature>
<accession>A0A915JHX2</accession>
<sequence>MKEDFYLNVNHHQQQEQSEEDKRDASVGIADQTETEEDWNFDRIRAILRKTEETIEIFDFKIYFISIVEQIFQQHNDFEGNGTSASSMMTSPVVLHREVPRGAACPIHTKNRRRAVPTGAAWEDESNNIDRDRYQKNFNFSEGNDIQRISILRNLPSLLHNNKLSWRKRDENEKESAAKNMNGHSTLEMKMVDQNGNSENEKLYKILPEVQETLKSGTTCLEVHLEASHAYKDLIEQLVSRDDDLSKHILHNIIENLDSPDSIASAAWLEALLDVVIHLPASLIHSFILPLTSQKSQQLSNVAARLTAAKLLGNVAYKLCPLEVKMHVVPLVQSLCQDNDAGVRAAVCQQIAIIAHSLSKDSDDAVREATLQAIAALFDAFDCDTHASVLLPLAERFVSEIIEKANPKTLVVLSKCYVALLKNCLNIQQQKWFLEKFIYLCEVGTDQELSDDDNGKDYKLILAEITGLENFKNILLPSYKKLCQDAEMEVKRNVASGFHNVIQMLGFEANQLLDSFIDLVYSGEPEAQVIAALTSNLSLILVHLYQVDQRKSAVSDSTDDLCLPYSHTQLTRILLACNRLIRNCSNWRCHEQYLLALSCMYECVSQQVLMTSFWPMLKEEVFSTNTKVQKCLPMLSGGINHLYPSLKMKSFMSLERALPCRIAALTTIIAWMKNISDDKNTIELANFFSAVVVRHKSCHKRMLYLDACQLIINRLPSQIFKIHFLDAALSMADDPVANIRVRLCKMLPIFWQTLSTEIDSLEILKKLNFALEKILSKESFGSCQSYFDEILKKVTNELSSFNSTNVDKKLMEKSNKTSNNNAKTFCPMTLSMSLVSKVKSNEIINANSDSTVTPRISTGELSATETTKLIPVDANAKQRQPLITCSISIKTHPIDISSTLEEKKLSIIGGKNDEKTGIHRNFDVESVDGNGSKLMRSILPFIITAFEQRSPSPPAQKQSLSSITAAGLPPVVGYSNKKTAIIRPRQLLNRSPSPHPAVFTTKDEEKRDSKMDENYLAKENVHKSSNYNGNKTYSHHNATSIPHQTSKTLPRKFSPTLMSISSSNNSRYSMKERNF</sequence>
<dbReference type="AlphaFoldDB" id="A0A915JHX2"/>
<feature type="region of interest" description="Disordered" evidence="2">
    <location>
        <begin position="988"/>
        <end position="1010"/>
    </location>
</feature>
<dbReference type="InterPro" id="IPR011989">
    <property type="entry name" value="ARM-like"/>
</dbReference>
<dbReference type="InterPro" id="IPR016024">
    <property type="entry name" value="ARM-type_fold"/>
</dbReference>
<evidence type="ECO:0000256" key="2">
    <source>
        <dbReference type="SAM" id="MobiDB-lite"/>
    </source>
</evidence>
<dbReference type="GO" id="GO:0008287">
    <property type="term" value="C:protein serine/threonine phosphatase complex"/>
    <property type="evidence" value="ECO:0007669"/>
    <property type="project" value="TreeGrafter"/>
</dbReference>